<evidence type="ECO:0000256" key="3">
    <source>
        <dbReference type="ARBA" id="ARBA00022452"/>
    </source>
</evidence>
<reference evidence="13" key="1">
    <citation type="submission" date="2024-07" db="EMBL/GenBank/DDBJ databases">
        <title>Complete genome sequence of Prevotella sp. YM-2024 GTC17253.</title>
        <authorList>
            <person name="Hayashi M."/>
            <person name="Muto Y."/>
            <person name="Tanaka K."/>
            <person name="Niwa H."/>
        </authorList>
    </citation>
    <scope>NUCLEOTIDE SEQUENCE</scope>
    <source>
        <strain evidence="13">GTC17253</strain>
    </source>
</reference>
<dbReference type="AlphaFoldDB" id="A0AB33ITS2"/>
<keyword evidence="3 8" id="KW-1134">Transmembrane beta strand</keyword>
<evidence type="ECO:0000256" key="4">
    <source>
        <dbReference type="ARBA" id="ARBA00022692"/>
    </source>
</evidence>
<evidence type="ECO:0000256" key="6">
    <source>
        <dbReference type="ARBA" id="ARBA00023136"/>
    </source>
</evidence>
<dbReference type="NCBIfam" id="TIGR04056">
    <property type="entry name" value="OMP_RagA_SusC"/>
    <property type="match status" value="1"/>
</dbReference>
<feature type="domain" description="TonB-dependent receptor plug" evidence="12">
    <location>
        <begin position="115"/>
        <end position="230"/>
    </location>
</feature>
<feature type="signal peptide" evidence="10">
    <location>
        <begin position="1"/>
        <end position="21"/>
    </location>
</feature>
<evidence type="ECO:0000256" key="9">
    <source>
        <dbReference type="RuleBase" id="RU003357"/>
    </source>
</evidence>
<feature type="domain" description="TonB-dependent receptor-like beta-barrel" evidence="11">
    <location>
        <begin position="386"/>
        <end position="856"/>
    </location>
</feature>
<dbReference type="Pfam" id="PF00593">
    <property type="entry name" value="TonB_dep_Rec_b-barrel"/>
    <property type="match status" value="1"/>
</dbReference>
<comment type="similarity">
    <text evidence="8 9">Belongs to the TonB-dependent receptor family.</text>
</comment>
<protein>
    <submittedName>
        <fullName evidence="13">TonB-dependent receptor</fullName>
    </submittedName>
</protein>
<evidence type="ECO:0000256" key="10">
    <source>
        <dbReference type="SAM" id="SignalP"/>
    </source>
</evidence>
<dbReference type="InterPro" id="IPR023996">
    <property type="entry name" value="TonB-dep_OMP_SusC/RagA"/>
</dbReference>
<evidence type="ECO:0000256" key="2">
    <source>
        <dbReference type="ARBA" id="ARBA00022448"/>
    </source>
</evidence>
<dbReference type="Gene3D" id="2.60.40.1120">
    <property type="entry name" value="Carboxypeptidase-like, regulatory domain"/>
    <property type="match status" value="1"/>
</dbReference>
<organism evidence="13">
    <name type="scientific">Prevotella sp. GTC17253</name>
    <dbReference type="NCBI Taxonomy" id="3236793"/>
    <lineage>
        <taxon>Bacteria</taxon>
        <taxon>Pseudomonadati</taxon>
        <taxon>Bacteroidota</taxon>
        <taxon>Bacteroidia</taxon>
        <taxon>Bacteroidales</taxon>
        <taxon>Prevotellaceae</taxon>
        <taxon>Prevotella</taxon>
    </lineage>
</organism>
<evidence type="ECO:0000313" key="13">
    <source>
        <dbReference type="EMBL" id="BFO71361.1"/>
    </source>
</evidence>
<dbReference type="InterPro" id="IPR012910">
    <property type="entry name" value="Plug_dom"/>
</dbReference>
<dbReference type="SUPFAM" id="SSF56935">
    <property type="entry name" value="Porins"/>
    <property type="match status" value="1"/>
</dbReference>
<dbReference type="InterPro" id="IPR037066">
    <property type="entry name" value="Plug_dom_sf"/>
</dbReference>
<keyword evidence="6 8" id="KW-0472">Membrane</keyword>
<dbReference type="GO" id="GO:0009279">
    <property type="term" value="C:cell outer membrane"/>
    <property type="evidence" value="ECO:0007669"/>
    <property type="project" value="UniProtKB-SubCell"/>
</dbReference>
<dbReference type="NCBIfam" id="TIGR04057">
    <property type="entry name" value="SusC_RagA_signa"/>
    <property type="match status" value="1"/>
</dbReference>
<dbReference type="InterPro" id="IPR023997">
    <property type="entry name" value="TonB-dep_OMP_SusC/RagA_CS"/>
</dbReference>
<proteinExistence type="inferred from homology"/>
<comment type="subcellular location">
    <subcellularLocation>
        <location evidence="1 8">Cell outer membrane</location>
        <topology evidence="1 8">Multi-pass membrane protein</topology>
    </subcellularLocation>
</comment>
<dbReference type="Gene3D" id="2.170.130.10">
    <property type="entry name" value="TonB-dependent receptor, plug domain"/>
    <property type="match status" value="1"/>
</dbReference>
<evidence type="ECO:0000259" key="11">
    <source>
        <dbReference type="Pfam" id="PF00593"/>
    </source>
</evidence>
<keyword evidence="2 8" id="KW-0813">Transport</keyword>
<evidence type="ECO:0000259" key="12">
    <source>
        <dbReference type="Pfam" id="PF07715"/>
    </source>
</evidence>
<feature type="chain" id="PRO_5044255721" evidence="10">
    <location>
        <begin position="22"/>
        <end position="1028"/>
    </location>
</feature>
<evidence type="ECO:0000256" key="7">
    <source>
        <dbReference type="ARBA" id="ARBA00023237"/>
    </source>
</evidence>
<keyword evidence="7 8" id="KW-0998">Cell outer membrane</keyword>
<dbReference type="InterPro" id="IPR008969">
    <property type="entry name" value="CarboxyPept-like_regulatory"/>
</dbReference>
<sequence length="1028" mass="114858">MRRLSCLLFLLSLFFSGSISAQELKVSGKVVDSTGEPVIGANVKVEGGKLGVMTDKDGNFTITMPSGKSNLVVSYIGYKASIVRAVLGKWLNVKLDEDAQNLDELVVVGYGTQKKSNLTSSIEVVKGTDLARIPTPNLDEALNGQVAGLQVMSMSGDPGTAREANLRIRAVTGASSSPLLVIDGVPRFSENTSDGEQRLSDLNPDDIESISILKDAAAAAVYGVRAANGVILVKTKRSQGDSKLRINYRGQYNIQKATQFPKFLNGYEFAKLYNKAVEGEANVNPYTDEELEMIRTQSNPNKFADTNIIDYLNSHGYSTTHSVSLSGGNHFLRYYISGSYSKTSGLYSGVGRDRFNYAAKLDATLAKGLVLSLDFNGVRSGYKNTSFTTVDAAYSYSPVQPFILTNGELASINGGNPLINIRGLGGYTRNRVKMNTITANLNWDIPWVKGLSVYGKVTMDNNNTIRNEFDSPVALYTYDDATKDIKVDETTVYPKAKISMYQMDQFVDNTLLEAGINYAQTFKEKHSVTGMVVANYQMYKNKYMDGRNSDLPGIYPEFIGSTEVGSLHGKESEIQRASLIGRTTYAYENRYFAEFSFRVDGSAKFHPDHRWGFFPTVSASWMLSNEKFFKNWKQRVISNVKFRASTGILGRDGGVQDYAYLLTYIYSPVNGYNIGGLLKPGVVVNTGNYPNTKLKWEKSRDYNFGLDLGFWNNRFGITYEYYLRYKTDMLSDAPDYMYPPSTGTNGAVPYMNYGKVKAWGWDLTLTHRNSIGKFRYDASFMLSLGRDKVLDFGDETNQLENLRRKGHSVGTSWMYESLGLFQTQEEIDNWKLNQDGSYNGKNKTVKPGDIKYKDQNDDGVLDKKDEVAFKSSAYPDFTGSLKLGASYKGVFVNLMFQGVAGYKQYITEAYTLERSSLQRFQDYHLTETWTPENPNAEYPRIKLSTSIDNNRLASSFWLRDNSFIRLKSLNIGYSLPASTLKSLKLTSLTITLMGGNLFTWSKLKHMDPESRRGYPIQRTYGLSCNIGI</sequence>
<keyword evidence="13" id="KW-0675">Receptor</keyword>
<gene>
    <name evidence="13" type="ORF">GTC17253_13270</name>
</gene>
<dbReference type="Gene3D" id="2.40.170.20">
    <property type="entry name" value="TonB-dependent receptor, beta-barrel domain"/>
    <property type="match status" value="1"/>
</dbReference>
<keyword evidence="10" id="KW-0732">Signal</keyword>
<dbReference type="InterPro" id="IPR000531">
    <property type="entry name" value="Beta-barrel_TonB"/>
</dbReference>
<evidence type="ECO:0000256" key="1">
    <source>
        <dbReference type="ARBA" id="ARBA00004571"/>
    </source>
</evidence>
<evidence type="ECO:0000256" key="5">
    <source>
        <dbReference type="ARBA" id="ARBA00023077"/>
    </source>
</evidence>
<name>A0AB33ITS2_9BACT</name>
<keyword evidence="5 9" id="KW-0798">TonB box</keyword>
<dbReference type="SUPFAM" id="SSF49464">
    <property type="entry name" value="Carboxypeptidase regulatory domain-like"/>
    <property type="match status" value="1"/>
</dbReference>
<dbReference type="Pfam" id="PF13715">
    <property type="entry name" value="CarbopepD_reg_2"/>
    <property type="match status" value="1"/>
</dbReference>
<keyword evidence="4 8" id="KW-0812">Transmembrane</keyword>
<accession>A0AB33ITS2</accession>
<dbReference type="PROSITE" id="PS52016">
    <property type="entry name" value="TONB_DEPENDENT_REC_3"/>
    <property type="match status" value="1"/>
</dbReference>
<dbReference type="InterPro" id="IPR039426">
    <property type="entry name" value="TonB-dep_rcpt-like"/>
</dbReference>
<evidence type="ECO:0000256" key="8">
    <source>
        <dbReference type="PROSITE-ProRule" id="PRU01360"/>
    </source>
</evidence>
<dbReference type="InterPro" id="IPR036942">
    <property type="entry name" value="Beta-barrel_TonB_sf"/>
</dbReference>
<dbReference type="EMBL" id="AP035785">
    <property type="protein sequence ID" value="BFO71361.1"/>
    <property type="molecule type" value="Genomic_DNA"/>
</dbReference>
<dbReference type="Pfam" id="PF07715">
    <property type="entry name" value="Plug"/>
    <property type="match status" value="1"/>
</dbReference>